<reference evidence="2" key="1">
    <citation type="submission" date="2020-08" db="EMBL/GenBank/DDBJ databases">
        <title>Genome sequencing and assembly of the red palm weevil Rhynchophorus ferrugineus.</title>
        <authorList>
            <person name="Dias G.B."/>
            <person name="Bergman C.M."/>
            <person name="Manee M."/>
        </authorList>
    </citation>
    <scope>NUCLEOTIDE SEQUENCE</scope>
    <source>
        <strain evidence="2">AA-2017</strain>
        <tissue evidence="2">Whole larva</tissue>
    </source>
</reference>
<dbReference type="AlphaFoldDB" id="A0A834IK96"/>
<feature type="signal peptide" evidence="1">
    <location>
        <begin position="1"/>
        <end position="19"/>
    </location>
</feature>
<keyword evidence="3" id="KW-1185">Reference proteome</keyword>
<feature type="chain" id="PRO_5032321826" evidence="1">
    <location>
        <begin position="20"/>
        <end position="81"/>
    </location>
</feature>
<sequence length="81" mass="9740">MNTFLIMLMLIVSFTGKHAFPTYVQEPKNIELYRLRQEDSPSIEYKYLLKTIAVNPKQNYWWKRGTHRVYADDEKPEIIFA</sequence>
<protein>
    <submittedName>
        <fullName evidence="2">Uncharacterized protein</fullName>
    </submittedName>
</protein>
<keyword evidence="1" id="KW-0732">Signal</keyword>
<evidence type="ECO:0000313" key="3">
    <source>
        <dbReference type="Proteomes" id="UP000625711"/>
    </source>
</evidence>
<proteinExistence type="predicted"/>
<organism evidence="2 3">
    <name type="scientific">Rhynchophorus ferrugineus</name>
    <name type="common">Red palm weevil</name>
    <name type="synonym">Curculio ferrugineus</name>
    <dbReference type="NCBI Taxonomy" id="354439"/>
    <lineage>
        <taxon>Eukaryota</taxon>
        <taxon>Metazoa</taxon>
        <taxon>Ecdysozoa</taxon>
        <taxon>Arthropoda</taxon>
        <taxon>Hexapoda</taxon>
        <taxon>Insecta</taxon>
        <taxon>Pterygota</taxon>
        <taxon>Neoptera</taxon>
        <taxon>Endopterygota</taxon>
        <taxon>Coleoptera</taxon>
        <taxon>Polyphaga</taxon>
        <taxon>Cucujiformia</taxon>
        <taxon>Curculionidae</taxon>
        <taxon>Dryophthorinae</taxon>
        <taxon>Rhynchophorus</taxon>
    </lineage>
</organism>
<evidence type="ECO:0000313" key="2">
    <source>
        <dbReference type="EMBL" id="KAF7279280.1"/>
    </source>
</evidence>
<name>A0A834IK96_RHYFE</name>
<accession>A0A834IK96</accession>
<dbReference type="EMBL" id="JAACXV010000371">
    <property type="protein sequence ID" value="KAF7279280.1"/>
    <property type="molecule type" value="Genomic_DNA"/>
</dbReference>
<evidence type="ECO:0000256" key="1">
    <source>
        <dbReference type="SAM" id="SignalP"/>
    </source>
</evidence>
<comment type="caution">
    <text evidence="2">The sequence shown here is derived from an EMBL/GenBank/DDBJ whole genome shotgun (WGS) entry which is preliminary data.</text>
</comment>
<dbReference type="OrthoDB" id="6766078at2759"/>
<gene>
    <name evidence="2" type="ORF">GWI33_007476</name>
</gene>
<dbReference type="Proteomes" id="UP000625711">
    <property type="component" value="Unassembled WGS sequence"/>
</dbReference>